<proteinExistence type="predicted"/>
<protein>
    <submittedName>
        <fullName evidence="3">Uncharacterized protein</fullName>
    </submittedName>
</protein>
<keyword evidence="4" id="KW-1185">Reference proteome</keyword>
<evidence type="ECO:0000256" key="2">
    <source>
        <dbReference type="SAM" id="Phobius"/>
    </source>
</evidence>
<accession>A0ABQ7QE09</accession>
<feature type="transmembrane region" description="Helical" evidence="2">
    <location>
        <begin position="6"/>
        <end position="26"/>
    </location>
</feature>
<evidence type="ECO:0000256" key="1">
    <source>
        <dbReference type="SAM" id="MobiDB-lite"/>
    </source>
</evidence>
<keyword evidence="2" id="KW-1133">Transmembrane helix</keyword>
<dbReference type="EMBL" id="JAHIBW010000016">
    <property type="protein sequence ID" value="KAG7303461.1"/>
    <property type="molecule type" value="Genomic_DNA"/>
</dbReference>
<dbReference type="Proteomes" id="UP000823941">
    <property type="component" value="Chromosome 16"/>
</dbReference>
<comment type="caution">
    <text evidence="3">The sequence shown here is derived from an EMBL/GenBank/DDBJ whole genome shotgun (WGS) entry which is preliminary data.</text>
</comment>
<keyword evidence="2" id="KW-0812">Transmembrane</keyword>
<name>A0ABQ7QE09_PLUXY</name>
<sequence>MSIWMGVFNLGITVGATVAVVTRNAYTKKGVQRARRRREEEENRSPLSDKPLGR</sequence>
<organism evidence="3 4">
    <name type="scientific">Plutella xylostella</name>
    <name type="common">Diamondback moth</name>
    <name type="synonym">Plutella maculipennis</name>
    <dbReference type="NCBI Taxonomy" id="51655"/>
    <lineage>
        <taxon>Eukaryota</taxon>
        <taxon>Metazoa</taxon>
        <taxon>Ecdysozoa</taxon>
        <taxon>Arthropoda</taxon>
        <taxon>Hexapoda</taxon>
        <taxon>Insecta</taxon>
        <taxon>Pterygota</taxon>
        <taxon>Neoptera</taxon>
        <taxon>Endopterygota</taxon>
        <taxon>Lepidoptera</taxon>
        <taxon>Glossata</taxon>
        <taxon>Ditrysia</taxon>
        <taxon>Yponomeutoidea</taxon>
        <taxon>Plutellidae</taxon>
        <taxon>Plutella</taxon>
    </lineage>
</organism>
<evidence type="ECO:0000313" key="3">
    <source>
        <dbReference type="EMBL" id="KAG7303461.1"/>
    </source>
</evidence>
<gene>
    <name evidence="3" type="ORF">JYU34_011981</name>
</gene>
<reference evidence="3 4" key="1">
    <citation type="submission" date="2021-06" db="EMBL/GenBank/DDBJ databases">
        <title>A haploid diamondback moth (Plutella xylostella L.) genome assembly resolves 31 chromosomes and identifies a diamide resistance mutation.</title>
        <authorList>
            <person name="Ward C.M."/>
            <person name="Perry K.D."/>
            <person name="Baker G."/>
            <person name="Powis K."/>
            <person name="Heckel D.G."/>
            <person name="Baxter S.W."/>
        </authorList>
    </citation>
    <scope>NUCLEOTIDE SEQUENCE [LARGE SCALE GENOMIC DNA]</scope>
    <source>
        <strain evidence="3 4">LV</strain>
        <tissue evidence="3">Single pupa</tissue>
    </source>
</reference>
<evidence type="ECO:0000313" key="4">
    <source>
        <dbReference type="Proteomes" id="UP000823941"/>
    </source>
</evidence>
<keyword evidence="2" id="KW-0472">Membrane</keyword>
<feature type="region of interest" description="Disordered" evidence="1">
    <location>
        <begin position="28"/>
        <end position="54"/>
    </location>
</feature>